<keyword evidence="8" id="KW-1185">Reference proteome</keyword>
<dbReference type="Pfam" id="PF00266">
    <property type="entry name" value="Aminotran_5"/>
    <property type="match status" value="1"/>
</dbReference>
<evidence type="ECO:0000256" key="4">
    <source>
        <dbReference type="ARBA" id="ARBA00029440"/>
    </source>
</evidence>
<evidence type="ECO:0000256" key="3">
    <source>
        <dbReference type="ARBA" id="ARBA00022898"/>
    </source>
</evidence>
<evidence type="ECO:0000256" key="1">
    <source>
        <dbReference type="ARBA" id="ARBA00001933"/>
    </source>
</evidence>
<dbReference type="Gene3D" id="3.40.640.10">
    <property type="entry name" value="Type I PLP-dependent aspartate aminotransferase-like (Major domain)"/>
    <property type="match status" value="1"/>
</dbReference>
<dbReference type="PANTHER" id="PTHR43247:SF1">
    <property type="entry name" value="PHOSPHOSERINE AMINOTRANSFERASE"/>
    <property type="match status" value="1"/>
</dbReference>
<gene>
    <name evidence="7" type="ORF">PPACK8108_LOCUS16880</name>
</gene>
<dbReference type="GO" id="GO:0006564">
    <property type="term" value="P:L-serine biosynthetic process"/>
    <property type="evidence" value="ECO:0007669"/>
    <property type="project" value="InterPro"/>
</dbReference>
<comment type="pathway">
    <text evidence="4">Amino-acid biosynthesis.</text>
</comment>
<feature type="domain" description="Aminotransferase class V" evidence="6">
    <location>
        <begin position="4"/>
        <end position="230"/>
    </location>
</feature>
<sequence length="290" mass="32432">MRMLMQMIRHSHEESCGLGVTEISHQSSAFQSINSTCQDDLRNLLSAPSNFEIIFSQGGGLLQFSTVVMNLVNQYRLINRTRPQDPVFADYLVTGTWSQKAADEAKRLGCSVNILTDSHQYSHDLKTFESIPDQSTWKFGNHHPAFIYYCDNETVNGVEFTDEGILGRSGLPKNHEDVPIVVDMSSNILTRCIPTRLWDRVGVIFGGAQKNMGPSGLMVVVVRKDLMEVMDIVPHSYCLMMDGDAQDGNQNVHTWILGLVSLEHSCSCYGAFDLSLGEGLIRRCWYLGVC</sequence>
<protein>
    <submittedName>
        <fullName evidence="7">Pyridoxal phosphate-dependent transferase</fullName>
    </submittedName>
</protein>
<comment type="caution">
    <text evidence="7">The sequence shown here is derived from an EMBL/GenBank/DDBJ whole genome shotgun (WGS) entry which is preliminary data.</text>
</comment>
<evidence type="ECO:0000313" key="8">
    <source>
        <dbReference type="Proteomes" id="UP001153365"/>
    </source>
</evidence>
<dbReference type="InterPro" id="IPR000192">
    <property type="entry name" value="Aminotrans_V_dom"/>
</dbReference>
<accession>A0AAV0B8G7</accession>
<proteinExistence type="predicted"/>
<comment type="cofactor">
    <cofactor evidence="1">
        <name>pyridoxal 5'-phosphate</name>
        <dbReference type="ChEBI" id="CHEBI:597326"/>
    </cofactor>
</comment>
<evidence type="ECO:0000313" key="7">
    <source>
        <dbReference type="EMBL" id="CAH7683397.1"/>
    </source>
</evidence>
<dbReference type="Proteomes" id="UP001153365">
    <property type="component" value="Unassembled WGS sequence"/>
</dbReference>
<dbReference type="PANTHER" id="PTHR43247">
    <property type="entry name" value="PHOSPHOSERINE AMINOTRANSFERASE"/>
    <property type="match status" value="1"/>
</dbReference>
<dbReference type="GO" id="GO:0004648">
    <property type="term" value="F:O-phospho-L-serine:2-oxoglutarate aminotransferase activity"/>
    <property type="evidence" value="ECO:0007669"/>
    <property type="project" value="UniProtKB-EC"/>
</dbReference>
<dbReference type="InterPro" id="IPR015421">
    <property type="entry name" value="PyrdxlP-dep_Trfase_major"/>
</dbReference>
<dbReference type="GO" id="GO:0030170">
    <property type="term" value="F:pyridoxal phosphate binding"/>
    <property type="evidence" value="ECO:0007669"/>
    <property type="project" value="TreeGrafter"/>
</dbReference>
<dbReference type="SUPFAM" id="SSF53383">
    <property type="entry name" value="PLP-dependent transferases"/>
    <property type="match status" value="1"/>
</dbReference>
<keyword evidence="3" id="KW-0663">Pyridoxal phosphate</keyword>
<comment type="catalytic activity">
    <reaction evidence="5">
        <text>O-phospho-L-serine + 2-oxoglutarate = 3-phosphooxypyruvate + L-glutamate</text>
        <dbReference type="Rhea" id="RHEA:14329"/>
        <dbReference type="ChEBI" id="CHEBI:16810"/>
        <dbReference type="ChEBI" id="CHEBI:18110"/>
        <dbReference type="ChEBI" id="CHEBI:29985"/>
        <dbReference type="ChEBI" id="CHEBI:57524"/>
        <dbReference type="EC" id="2.6.1.52"/>
    </reaction>
</comment>
<dbReference type="EMBL" id="CALTRL010004657">
    <property type="protein sequence ID" value="CAH7683397.1"/>
    <property type="molecule type" value="Genomic_DNA"/>
</dbReference>
<keyword evidence="2 7" id="KW-0808">Transferase</keyword>
<evidence type="ECO:0000256" key="2">
    <source>
        <dbReference type="ARBA" id="ARBA00022679"/>
    </source>
</evidence>
<dbReference type="InterPro" id="IPR015424">
    <property type="entry name" value="PyrdxlP-dep_Trfase"/>
</dbReference>
<evidence type="ECO:0000256" key="5">
    <source>
        <dbReference type="ARBA" id="ARBA00049007"/>
    </source>
</evidence>
<dbReference type="AlphaFoldDB" id="A0AAV0B8G7"/>
<evidence type="ECO:0000259" key="6">
    <source>
        <dbReference type="Pfam" id="PF00266"/>
    </source>
</evidence>
<name>A0AAV0B8G7_PHAPC</name>
<dbReference type="InterPro" id="IPR022278">
    <property type="entry name" value="Pser_aminoTfrase"/>
</dbReference>
<dbReference type="GO" id="GO:0005737">
    <property type="term" value="C:cytoplasm"/>
    <property type="evidence" value="ECO:0007669"/>
    <property type="project" value="TreeGrafter"/>
</dbReference>
<reference evidence="7" key="1">
    <citation type="submission" date="2022-06" db="EMBL/GenBank/DDBJ databases">
        <authorList>
            <consortium name="SYNGENTA / RWTH Aachen University"/>
        </authorList>
    </citation>
    <scope>NUCLEOTIDE SEQUENCE</scope>
</reference>
<organism evidence="7 8">
    <name type="scientific">Phakopsora pachyrhizi</name>
    <name type="common">Asian soybean rust disease fungus</name>
    <dbReference type="NCBI Taxonomy" id="170000"/>
    <lineage>
        <taxon>Eukaryota</taxon>
        <taxon>Fungi</taxon>
        <taxon>Dikarya</taxon>
        <taxon>Basidiomycota</taxon>
        <taxon>Pucciniomycotina</taxon>
        <taxon>Pucciniomycetes</taxon>
        <taxon>Pucciniales</taxon>
        <taxon>Phakopsoraceae</taxon>
        <taxon>Phakopsora</taxon>
    </lineage>
</organism>